<keyword evidence="2" id="KW-1185">Reference proteome</keyword>
<comment type="caution">
    <text evidence="1">The sequence shown here is derived from an EMBL/GenBank/DDBJ whole genome shotgun (WGS) entry which is preliminary data.</text>
</comment>
<accession>A0A8J7CVN2</accession>
<name>A0A8J7CVN2_9PROT</name>
<dbReference type="AlphaFoldDB" id="A0A8J7CVN2"/>
<reference evidence="1" key="1">
    <citation type="submission" date="2020-10" db="EMBL/GenBank/DDBJ databases">
        <title>Genome sequence of the unusual species of purple photosynthetic bacteria, Phaeovibrio sulfidiphilus DSM 23193, type strain.</title>
        <authorList>
            <person name="Kyndt J.A."/>
            <person name="Meyer T.E."/>
        </authorList>
    </citation>
    <scope>NUCLEOTIDE SEQUENCE</scope>
    <source>
        <strain evidence="1">DSM 23193</strain>
    </source>
</reference>
<dbReference type="Proteomes" id="UP000631034">
    <property type="component" value="Unassembled WGS sequence"/>
</dbReference>
<sequence>MARQDNRTGGGRVAPTTQERSLMGWDITYHPFGVNEVRDLYFAGVDTPDAVAAMAERFQVPEVDRPRLEFIFERARDTDPELPFPQTHAFFMAITAGFLRPYWYIRDGALSFLYDDPEFRPFFSDWTDLVPESRRREGLDTLLLCNYCGGVYLTPEALADLREAARTRAPVAEKLEALFSGGRLDLFWSAVDHALDNGLGLLEAAEVIEPNPVDVRKTRCYARTENCDPAGPILYQRDYLAEMDRLRRKKAEEDARKGVVRRLLDRIVYRP</sequence>
<evidence type="ECO:0000313" key="1">
    <source>
        <dbReference type="EMBL" id="MBE1236496.1"/>
    </source>
</evidence>
<dbReference type="RefSeq" id="WP_192533352.1">
    <property type="nucleotide sequence ID" value="NZ_JACZHT010000001.1"/>
</dbReference>
<dbReference type="EMBL" id="JACZHT010000001">
    <property type="protein sequence ID" value="MBE1236496.1"/>
    <property type="molecule type" value="Genomic_DNA"/>
</dbReference>
<proteinExistence type="predicted"/>
<organism evidence="1 2">
    <name type="scientific">Phaeovibrio sulfidiphilus</name>
    <dbReference type="NCBI Taxonomy" id="1220600"/>
    <lineage>
        <taxon>Bacteria</taxon>
        <taxon>Pseudomonadati</taxon>
        <taxon>Pseudomonadota</taxon>
        <taxon>Alphaproteobacteria</taxon>
        <taxon>Rhodospirillales</taxon>
        <taxon>Rhodospirillaceae</taxon>
        <taxon>Phaeovibrio</taxon>
    </lineage>
</organism>
<evidence type="ECO:0000313" key="2">
    <source>
        <dbReference type="Proteomes" id="UP000631034"/>
    </source>
</evidence>
<gene>
    <name evidence="1" type="ORF">IHV25_02360</name>
</gene>
<protein>
    <submittedName>
        <fullName evidence="1">Uncharacterized protein</fullName>
    </submittedName>
</protein>